<keyword evidence="4 6" id="KW-0472">Membrane</keyword>
<dbReference type="RefSeq" id="XP_069230873.1">
    <property type="nucleotide sequence ID" value="XM_069372228.1"/>
</dbReference>
<feature type="region of interest" description="Disordered" evidence="5">
    <location>
        <begin position="1"/>
        <end position="34"/>
    </location>
</feature>
<feature type="transmembrane region" description="Helical" evidence="6">
    <location>
        <begin position="54"/>
        <end position="82"/>
    </location>
</feature>
<keyword evidence="2 6" id="KW-0812">Transmembrane</keyword>
<dbReference type="InterPro" id="IPR011701">
    <property type="entry name" value="MFS"/>
</dbReference>
<name>A0AB34KRQ8_9PEZI</name>
<evidence type="ECO:0000256" key="3">
    <source>
        <dbReference type="ARBA" id="ARBA00022989"/>
    </source>
</evidence>
<proteinExistence type="predicted"/>
<reference evidence="8 9" key="1">
    <citation type="journal article" date="2020" name="Microbiol. Resour. Announc.">
        <title>Draft Genome Sequence of a Cladosporium Species Isolated from the Mesophotic Ascidian Didemnum maculosum.</title>
        <authorList>
            <person name="Gioti A."/>
            <person name="Siaperas R."/>
            <person name="Nikolaivits E."/>
            <person name="Le Goff G."/>
            <person name="Ouazzani J."/>
            <person name="Kotoulas G."/>
            <person name="Topakas E."/>
        </authorList>
    </citation>
    <scope>NUCLEOTIDE SEQUENCE [LARGE SCALE GENOMIC DNA]</scope>
    <source>
        <strain evidence="8 9">TM138-S3</strain>
    </source>
</reference>
<dbReference type="Pfam" id="PF07690">
    <property type="entry name" value="MFS_1"/>
    <property type="match status" value="1"/>
</dbReference>
<feature type="transmembrane region" description="Helical" evidence="6">
    <location>
        <begin position="450"/>
        <end position="472"/>
    </location>
</feature>
<comment type="subcellular location">
    <subcellularLocation>
        <location evidence="1">Membrane</location>
        <topology evidence="1">Multi-pass membrane protein</topology>
    </subcellularLocation>
</comment>
<feature type="transmembrane region" description="Helical" evidence="6">
    <location>
        <begin position="412"/>
        <end position="438"/>
    </location>
</feature>
<dbReference type="PANTHER" id="PTHR42718">
    <property type="entry name" value="MAJOR FACILITATOR SUPERFAMILY MULTIDRUG TRANSPORTER MFSC"/>
    <property type="match status" value="1"/>
</dbReference>
<dbReference type="GO" id="GO:0016020">
    <property type="term" value="C:membrane"/>
    <property type="evidence" value="ECO:0007669"/>
    <property type="project" value="UniProtKB-SubCell"/>
</dbReference>
<dbReference type="SUPFAM" id="SSF103473">
    <property type="entry name" value="MFS general substrate transporter"/>
    <property type="match status" value="1"/>
</dbReference>
<comment type="caution">
    <text evidence="8">The sequence shown here is derived from an EMBL/GenBank/DDBJ whole genome shotgun (WGS) entry which is preliminary data.</text>
</comment>
<feature type="transmembrane region" description="Helical" evidence="6">
    <location>
        <begin position="213"/>
        <end position="233"/>
    </location>
</feature>
<evidence type="ECO:0000259" key="7">
    <source>
        <dbReference type="PROSITE" id="PS50850"/>
    </source>
</evidence>
<dbReference type="PANTHER" id="PTHR42718:SF1">
    <property type="entry name" value="LOW AFFINITY AMMONIUM TRANSPORTER"/>
    <property type="match status" value="1"/>
</dbReference>
<protein>
    <recommendedName>
        <fullName evidence="7">Major facilitator superfamily (MFS) profile domain-containing protein</fullName>
    </recommendedName>
</protein>
<feature type="transmembrane region" description="Helical" evidence="6">
    <location>
        <begin position="158"/>
        <end position="176"/>
    </location>
</feature>
<feature type="transmembrane region" description="Helical" evidence="6">
    <location>
        <begin position="356"/>
        <end position="380"/>
    </location>
</feature>
<accession>A0AB34KRQ8</accession>
<dbReference type="PROSITE" id="PS50850">
    <property type="entry name" value="MFS"/>
    <property type="match status" value="1"/>
</dbReference>
<dbReference type="Proteomes" id="UP000803884">
    <property type="component" value="Unassembled WGS sequence"/>
</dbReference>
<feature type="transmembrane region" description="Helical" evidence="6">
    <location>
        <begin position="254"/>
        <end position="273"/>
    </location>
</feature>
<dbReference type="InterPro" id="IPR036259">
    <property type="entry name" value="MFS_trans_sf"/>
</dbReference>
<evidence type="ECO:0000256" key="2">
    <source>
        <dbReference type="ARBA" id="ARBA00022692"/>
    </source>
</evidence>
<feature type="transmembrane region" description="Helical" evidence="6">
    <location>
        <begin position="492"/>
        <end position="517"/>
    </location>
</feature>
<dbReference type="Gene3D" id="1.20.1250.20">
    <property type="entry name" value="MFS general substrate transporter like domains"/>
    <property type="match status" value="2"/>
</dbReference>
<evidence type="ECO:0000313" key="8">
    <source>
        <dbReference type="EMBL" id="KAL1587768.1"/>
    </source>
</evidence>
<feature type="domain" description="Major facilitator superfamily (MFS) profile" evidence="7">
    <location>
        <begin position="56"/>
        <end position="516"/>
    </location>
</feature>
<evidence type="ECO:0000313" key="9">
    <source>
        <dbReference type="Proteomes" id="UP000803884"/>
    </source>
</evidence>
<gene>
    <name evidence="8" type="ORF">WHR41_03622</name>
</gene>
<feature type="transmembrane region" description="Helical" evidence="6">
    <location>
        <begin position="285"/>
        <end position="303"/>
    </location>
</feature>
<feature type="transmembrane region" description="Helical" evidence="6">
    <location>
        <begin position="183"/>
        <end position="207"/>
    </location>
</feature>
<feature type="transmembrane region" description="Helical" evidence="6">
    <location>
        <begin position="124"/>
        <end position="152"/>
    </location>
</feature>
<feature type="transmembrane region" description="Helical" evidence="6">
    <location>
        <begin position="94"/>
        <end position="112"/>
    </location>
</feature>
<evidence type="ECO:0000256" key="1">
    <source>
        <dbReference type="ARBA" id="ARBA00004141"/>
    </source>
</evidence>
<evidence type="ECO:0000256" key="6">
    <source>
        <dbReference type="SAM" id="Phobius"/>
    </source>
</evidence>
<dbReference type="CDD" id="cd17476">
    <property type="entry name" value="MFS_Amf1_MDR_like"/>
    <property type="match status" value="1"/>
</dbReference>
<dbReference type="AlphaFoldDB" id="A0AB34KRQ8"/>
<dbReference type="GO" id="GO:0022857">
    <property type="term" value="F:transmembrane transporter activity"/>
    <property type="evidence" value="ECO:0007669"/>
    <property type="project" value="InterPro"/>
</dbReference>
<feature type="transmembrane region" description="Helical" evidence="6">
    <location>
        <begin position="387"/>
        <end position="406"/>
    </location>
</feature>
<evidence type="ECO:0000256" key="4">
    <source>
        <dbReference type="ARBA" id="ARBA00023136"/>
    </source>
</evidence>
<sequence>MALPEETEIAPRVSSDASSTSTKDNEDEPGMDLHQTSMQRTKSLEQMVSLPREILVVGIISLAQFTTQVGLGQVLSILHVIAADFGITDAGVQAWLIAGYSLTVGTFILVSGRLGDLFGYKKMLVIGYIWYALWSLVAGLAVYSNYVLFIFARVFQGIGPSICLPNGLALLGVLYSPGRRKNMAFAVFGGVAPGGSVIGAVFAGIFALAWWPWTFWCSALVLATIAAVGAWAIPDPPRKIDISEKSTFDVFKMCDPLGALVGVTGLVLFNFAWNQAPIDGWNSPQVIVTLILGILIIIGFFYIELHVSSNPLIPFEALNSDTAFVIGCMACGWGCFGIWVFYLWQQLEVLRGASPLLASAYLTPLIISGIVAALTTGFLLSYVRPPWVMMMAMVAFMLGSILIATAPVHQIYWAQIFVTCIVAPFGMDMSFPAATLILSNAVSKEHQGVAASLINTVVNYSISLGLGFAGTVEVHVTKGNGEFDDTLHGYRGAFYTGIGIAGLGIFLSFVFVLKSYWRGHQEARRRAQEEKPVSSEA</sequence>
<feature type="transmembrane region" description="Helical" evidence="6">
    <location>
        <begin position="323"/>
        <end position="344"/>
    </location>
</feature>
<dbReference type="GeneID" id="96005066"/>
<evidence type="ECO:0000256" key="5">
    <source>
        <dbReference type="SAM" id="MobiDB-lite"/>
    </source>
</evidence>
<dbReference type="EMBL" id="JAAQHG020000009">
    <property type="protein sequence ID" value="KAL1587768.1"/>
    <property type="molecule type" value="Genomic_DNA"/>
</dbReference>
<dbReference type="InterPro" id="IPR020846">
    <property type="entry name" value="MFS_dom"/>
</dbReference>
<organism evidence="8 9">
    <name type="scientific">Cladosporium halotolerans</name>
    <dbReference type="NCBI Taxonomy" id="1052096"/>
    <lineage>
        <taxon>Eukaryota</taxon>
        <taxon>Fungi</taxon>
        <taxon>Dikarya</taxon>
        <taxon>Ascomycota</taxon>
        <taxon>Pezizomycotina</taxon>
        <taxon>Dothideomycetes</taxon>
        <taxon>Dothideomycetidae</taxon>
        <taxon>Cladosporiales</taxon>
        <taxon>Cladosporiaceae</taxon>
        <taxon>Cladosporium</taxon>
    </lineage>
</organism>
<keyword evidence="3 6" id="KW-1133">Transmembrane helix</keyword>
<keyword evidence="9" id="KW-1185">Reference proteome</keyword>